<reference evidence="1 2" key="1">
    <citation type="journal article" date="2015" name="Genome Announc.">
        <title>Complete genome sequence of Martelella endophytica YC6887, which has antifungal activity associated with a halophyte.</title>
        <authorList>
            <person name="Khan A."/>
            <person name="Khan H."/>
            <person name="Chung E.J."/>
            <person name="Hossain M.T."/>
            <person name="Chung Y.R."/>
        </authorList>
    </citation>
    <scope>NUCLEOTIDE SEQUENCE [LARGE SCALE GENOMIC DNA]</scope>
    <source>
        <strain evidence="1">YC6887</strain>
    </source>
</reference>
<dbReference type="KEGG" id="mey:TM49_17330"/>
<dbReference type="Proteomes" id="UP000032611">
    <property type="component" value="Chromosome"/>
</dbReference>
<evidence type="ECO:0000313" key="1">
    <source>
        <dbReference type="EMBL" id="AJY47039.1"/>
    </source>
</evidence>
<dbReference type="EMBL" id="CP010803">
    <property type="protein sequence ID" value="AJY47039.1"/>
    <property type="molecule type" value="Genomic_DNA"/>
</dbReference>
<accession>A0A0D5LS68</accession>
<gene>
    <name evidence="1" type="ORF">TM49_17330</name>
</gene>
<protein>
    <submittedName>
        <fullName evidence="1">Uncharacterized protein</fullName>
    </submittedName>
</protein>
<evidence type="ECO:0000313" key="2">
    <source>
        <dbReference type="Proteomes" id="UP000032611"/>
    </source>
</evidence>
<sequence length="64" mass="6777">MRVRLTGEACEDLPVTPAIAMESSEGVAAQKVAGDQCSRSEATASSNSVRTWSAIRTLTGAFFR</sequence>
<proteinExistence type="predicted"/>
<dbReference type="AlphaFoldDB" id="A0A0D5LS68"/>
<keyword evidence="2" id="KW-1185">Reference proteome</keyword>
<dbReference type="HOGENOM" id="CLU_2862528_0_0_5"/>
<name>A0A0D5LS68_MAREN</name>
<organism evidence="1 2">
    <name type="scientific">Martelella endophytica</name>
    <dbReference type="NCBI Taxonomy" id="1486262"/>
    <lineage>
        <taxon>Bacteria</taxon>
        <taxon>Pseudomonadati</taxon>
        <taxon>Pseudomonadota</taxon>
        <taxon>Alphaproteobacteria</taxon>
        <taxon>Hyphomicrobiales</taxon>
        <taxon>Aurantimonadaceae</taxon>
        <taxon>Martelella</taxon>
    </lineage>
</organism>